<keyword evidence="5" id="KW-0238">DNA-binding</keyword>
<dbReference type="InterPro" id="IPR011006">
    <property type="entry name" value="CheY-like_superfamily"/>
</dbReference>
<dbReference type="Pfam" id="PF00072">
    <property type="entry name" value="Response_reg"/>
    <property type="match status" value="1"/>
</dbReference>
<dbReference type="GO" id="GO:0005524">
    <property type="term" value="F:ATP binding"/>
    <property type="evidence" value="ECO:0007669"/>
    <property type="project" value="UniProtKB-KW"/>
</dbReference>
<dbReference type="PROSITE" id="PS00676">
    <property type="entry name" value="SIGMA54_INTERACT_2"/>
    <property type="match status" value="1"/>
</dbReference>
<dbReference type="SMART" id="SM00382">
    <property type="entry name" value="AAA"/>
    <property type="match status" value="1"/>
</dbReference>
<dbReference type="RefSeq" id="WP_176231588.1">
    <property type="nucleotide sequence ID" value="NZ_BLRU01000014.1"/>
</dbReference>
<dbReference type="PANTHER" id="PTHR32071">
    <property type="entry name" value="TRANSCRIPTIONAL REGULATORY PROTEIN"/>
    <property type="match status" value="1"/>
</dbReference>
<accession>A0A6V8Q8L9</accession>
<dbReference type="InterPro" id="IPR025662">
    <property type="entry name" value="Sigma_54_int_dom_ATP-bd_1"/>
</dbReference>
<feature type="domain" description="Sigma-54 factor interaction" evidence="11">
    <location>
        <begin position="140"/>
        <end position="323"/>
    </location>
</feature>
<dbReference type="Gene3D" id="3.40.50.2300">
    <property type="match status" value="1"/>
</dbReference>
<dbReference type="Pfam" id="PF00158">
    <property type="entry name" value="Sigma54_activat"/>
    <property type="match status" value="1"/>
</dbReference>
<dbReference type="Gene3D" id="3.40.50.300">
    <property type="entry name" value="P-loop containing nucleotide triphosphate hydrolases"/>
    <property type="match status" value="1"/>
</dbReference>
<dbReference type="EMBL" id="BLRZ01000068">
    <property type="protein sequence ID" value="GFP30451.1"/>
    <property type="molecule type" value="Genomic_DNA"/>
</dbReference>
<dbReference type="SUPFAM" id="SSF52540">
    <property type="entry name" value="P-loop containing nucleoside triphosphate hydrolases"/>
    <property type="match status" value="1"/>
</dbReference>
<evidence type="ECO:0000256" key="4">
    <source>
        <dbReference type="ARBA" id="ARBA00023012"/>
    </source>
</evidence>
<dbReference type="SUPFAM" id="SSF52172">
    <property type="entry name" value="CheY-like"/>
    <property type="match status" value="1"/>
</dbReference>
<keyword evidence="4" id="KW-0902">Two-component regulatory system</keyword>
<evidence type="ECO:0000313" key="18">
    <source>
        <dbReference type="Proteomes" id="UP000569018"/>
    </source>
</evidence>
<reference evidence="17 18" key="1">
    <citation type="journal article" date="2020" name="Front. Microbiol.">
        <title>Single-cell genomics of novel Actinobacteria with the Wood-Ljungdahl pathway discovered in a serpentinizing system.</title>
        <authorList>
            <person name="Merino N."/>
            <person name="Kawai M."/>
            <person name="Boyd E.S."/>
            <person name="Colman D.R."/>
            <person name="McGlynn S.E."/>
            <person name="Nealson K.H."/>
            <person name="Kurokawa K."/>
            <person name="Hongoh Y."/>
        </authorList>
    </citation>
    <scope>NUCLEOTIDE SEQUENCE [LARGE SCALE GENOMIC DNA]</scope>
    <source>
        <strain evidence="13 19">S03</strain>
        <strain evidence="14 20">S34</strain>
        <strain evidence="15 17">S44</strain>
        <strain evidence="16 18">S47</strain>
    </source>
</reference>
<evidence type="ECO:0000256" key="5">
    <source>
        <dbReference type="ARBA" id="ARBA00023125"/>
    </source>
</evidence>
<organism evidence="16 18">
    <name type="scientific">Candidatus Hakubella thermalkaliphila</name>
    <dbReference type="NCBI Taxonomy" id="2754717"/>
    <lineage>
        <taxon>Bacteria</taxon>
        <taxon>Bacillati</taxon>
        <taxon>Actinomycetota</taxon>
        <taxon>Actinomycetota incertae sedis</taxon>
        <taxon>Candidatus Hakubellales</taxon>
        <taxon>Candidatus Hakubellaceae</taxon>
        <taxon>Candidatus Hakubella</taxon>
    </lineage>
</organism>
<dbReference type="InterPro" id="IPR025943">
    <property type="entry name" value="Sigma_54_int_dom_ATP-bd_2"/>
</dbReference>
<proteinExistence type="predicted"/>
<evidence type="ECO:0000259" key="12">
    <source>
        <dbReference type="PROSITE" id="PS50110"/>
    </source>
</evidence>
<dbReference type="GO" id="GO:0000160">
    <property type="term" value="P:phosphorelay signal transduction system"/>
    <property type="evidence" value="ECO:0007669"/>
    <property type="project" value="UniProtKB-KW"/>
</dbReference>
<keyword evidence="3" id="KW-0067">ATP-binding</keyword>
<evidence type="ECO:0000256" key="1">
    <source>
        <dbReference type="ARBA" id="ARBA00019059"/>
    </source>
</evidence>
<evidence type="ECO:0000256" key="7">
    <source>
        <dbReference type="ARBA" id="ARBA00023231"/>
    </source>
</evidence>
<dbReference type="Proteomes" id="UP000588083">
    <property type="component" value="Unassembled WGS sequence"/>
</dbReference>
<keyword evidence="10" id="KW-0597">Phosphoprotein</keyword>
<evidence type="ECO:0000313" key="19">
    <source>
        <dbReference type="Proteomes" id="UP000574717"/>
    </source>
</evidence>
<evidence type="ECO:0000313" key="13">
    <source>
        <dbReference type="EMBL" id="GFP18803.1"/>
    </source>
</evidence>
<comment type="caution">
    <text evidence="16">The sequence shown here is derived from an EMBL/GenBank/DDBJ whole genome shotgun (WGS) entry which is preliminary data.</text>
</comment>
<dbReference type="GO" id="GO:0003677">
    <property type="term" value="F:DNA binding"/>
    <property type="evidence" value="ECO:0007669"/>
    <property type="project" value="UniProtKB-KW"/>
</dbReference>
<keyword evidence="6" id="KW-0010">Activator</keyword>
<evidence type="ECO:0000256" key="2">
    <source>
        <dbReference type="ARBA" id="ARBA00022741"/>
    </source>
</evidence>
<dbReference type="Proteomes" id="UP000569018">
    <property type="component" value="Unassembled WGS sequence"/>
</dbReference>
<evidence type="ECO:0000256" key="10">
    <source>
        <dbReference type="PROSITE-ProRule" id="PRU00169"/>
    </source>
</evidence>
<evidence type="ECO:0000313" key="14">
    <source>
        <dbReference type="EMBL" id="GFP30451.1"/>
    </source>
</evidence>
<dbReference type="InterPro" id="IPR001789">
    <property type="entry name" value="Sig_transdc_resp-reg_receiver"/>
</dbReference>
<dbReference type="Proteomes" id="UP000561271">
    <property type="component" value="Unassembled WGS sequence"/>
</dbReference>
<dbReference type="PROSITE" id="PS50110">
    <property type="entry name" value="RESPONSE_REGULATORY"/>
    <property type="match status" value="1"/>
</dbReference>
<dbReference type="Proteomes" id="UP000574717">
    <property type="component" value="Unassembled WGS sequence"/>
</dbReference>
<sequence length="323" mass="35863">MKILVADDEPNIHYSFKRILSPDHEIISASSGQEALLKTESHRPDLVIMDIRMPGTNGLVTLKKIKEIDARLPVIIVTAYGTMQTAIEAMGLGAYEYMLKPFDVGQMRKIIDKALAAGQLMKKTVSYPPLAGTAKEEDLIVGSSAQMQEIYKMIGQVAGKDVTVLLRGESGTGKELVARAIYQHSKRSDQPFVVVNCAAIPETLLESELFGYEKGAFTGAEERRIGKFEQSNGGTMFLDEIGDMSLSTQTKILRVIQDGEFTRLGGKEPVRVDVRLIAATNKNLEVAIQEGKFREDLYYRLNVISIYLPPLRERKEDIPALVR</sequence>
<dbReference type="EMBL" id="BLSD01000090">
    <property type="protein sequence ID" value="GFP39786.1"/>
    <property type="molecule type" value="Genomic_DNA"/>
</dbReference>
<evidence type="ECO:0000313" key="16">
    <source>
        <dbReference type="EMBL" id="GFP39786.1"/>
    </source>
</evidence>
<evidence type="ECO:0000256" key="8">
    <source>
        <dbReference type="ARBA" id="ARBA00029881"/>
    </source>
</evidence>
<keyword evidence="20" id="KW-1185">Reference proteome</keyword>
<dbReference type="FunFam" id="3.40.50.300:FF:000006">
    <property type="entry name" value="DNA-binding transcriptional regulator NtrC"/>
    <property type="match status" value="1"/>
</dbReference>
<evidence type="ECO:0000313" key="20">
    <source>
        <dbReference type="Proteomes" id="UP000588083"/>
    </source>
</evidence>
<dbReference type="PANTHER" id="PTHR32071:SF95">
    <property type="entry name" value="DNA-BINDING TRANSCRIPTIONAL REGULATOR NTRC"/>
    <property type="match status" value="1"/>
</dbReference>
<evidence type="ECO:0000259" key="11">
    <source>
        <dbReference type="PROSITE" id="PS50045"/>
    </source>
</evidence>
<feature type="domain" description="Response regulatory" evidence="12">
    <location>
        <begin position="2"/>
        <end position="115"/>
    </location>
</feature>
<evidence type="ECO:0000256" key="3">
    <source>
        <dbReference type="ARBA" id="ARBA00022840"/>
    </source>
</evidence>
<dbReference type="GO" id="GO:0006355">
    <property type="term" value="P:regulation of DNA-templated transcription"/>
    <property type="evidence" value="ECO:0007669"/>
    <property type="project" value="InterPro"/>
</dbReference>
<evidence type="ECO:0000313" key="17">
    <source>
        <dbReference type="Proteomes" id="UP000561271"/>
    </source>
</evidence>
<dbReference type="SMART" id="SM00448">
    <property type="entry name" value="REC"/>
    <property type="match status" value="1"/>
</dbReference>
<dbReference type="AlphaFoldDB" id="A0A6V8Q8L9"/>
<dbReference type="EMBL" id="BLRU01000014">
    <property type="protein sequence ID" value="GFP18803.1"/>
    <property type="molecule type" value="Genomic_DNA"/>
</dbReference>
<dbReference type="EMBL" id="BLSC01000077">
    <property type="protein sequence ID" value="GFP37347.1"/>
    <property type="molecule type" value="Genomic_DNA"/>
</dbReference>
<name>A0A6V8Q8L9_9ACTN</name>
<evidence type="ECO:0000256" key="6">
    <source>
        <dbReference type="ARBA" id="ARBA00023159"/>
    </source>
</evidence>
<protein>
    <recommendedName>
        <fullName evidence="1">DNA-binding transcriptional regulator NtrC</fullName>
    </recommendedName>
    <alternativeName>
        <fullName evidence="8">Nitrogen regulation protein NR(I)</fullName>
    </alternativeName>
    <alternativeName>
        <fullName evidence="9">Nitrogen regulator I</fullName>
    </alternativeName>
</protein>
<dbReference type="PROSITE" id="PS00675">
    <property type="entry name" value="SIGMA54_INTERACT_1"/>
    <property type="match status" value="1"/>
</dbReference>
<dbReference type="InterPro" id="IPR002078">
    <property type="entry name" value="Sigma_54_int"/>
</dbReference>
<keyword evidence="7" id="KW-0535">Nitrogen fixation</keyword>
<dbReference type="CDD" id="cd00009">
    <property type="entry name" value="AAA"/>
    <property type="match status" value="1"/>
</dbReference>
<dbReference type="InterPro" id="IPR027417">
    <property type="entry name" value="P-loop_NTPase"/>
</dbReference>
<evidence type="ECO:0000313" key="15">
    <source>
        <dbReference type="EMBL" id="GFP37347.1"/>
    </source>
</evidence>
<dbReference type="InterPro" id="IPR003593">
    <property type="entry name" value="AAA+_ATPase"/>
</dbReference>
<feature type="modified residue" description="4-aspartylphosphate" evidence="10">
    <location>
        <position position="50"/>
    </location>
</feature>
<keyword evidence="2" id="KW-0547">Nucleotide-binding</keyword>
<dbReference type="PROSITE" id="PS50045">
    <property type="entry name" value="SIGMA54_INTERACT_4"/>
    <property type="match status" value="1"/>
</dbReference>
<gene>
    <name evidence="13" type="ORF">HKBW3S03_00308</name>
    <name evidence="14" type="ORF">HKBW3S34_01372</name>
    <name evidence="15" type="ORF">HKBW3S44_01027</name>
    <name evidence="16" type="ORF">HKBW3S47_01484</name>
</gene>
<evidence type="ECO:0000256" key="9">
    <source>
        <dbReference type="ARBA" id="ARBA00031910"/>
    </source>
</evidence>